<reference evidence="8" key="1">
    <citation type="submission" date="2019-03" db="EMBL/GenBank/DDBJ databases">
        <authorList>
            <person name="Mank J."/>
            <person name="Almeida P."/>
        </authorList>
    </citation>
    <scope>NUCLEOTIDE SEQUENCE</scope>
    <source>
        <strain evidence="8">78183</strain>
    </source>
</reference>
<dbReference type="GO" id="GO:0003677">
    <property type="term" value="F:DNA binding"/>
    <property type="evidence" value="ECO:0007669"/>
    <property type="project" value="UniProtKB-KW"/>
</dbReference>
<dbReference type="CDD" id="cd00018">
    <property type="entry name" value="AP2"/>
    <property type="match status" value="1"/>
</dbReference>
<dbReference type="PANTHER" id="PTHR31194:SF218">
    <property type="entry name" value="AP2_ERF DOMAIN-CONTAINING PROTEIN"/>
    <property type="match status" value="1"/>
</dbReference>
<keyword evidence="5" id="KW-0539">Nucleus</keyword>
<evidence type="ECO:0000256" key="5">
    <source>
        <dbReference type="ARBA" id="ARBA00023242"/>
    </source>
</evidence>
<feature type="region of interest" description="Disordered" evidence="6">
    <location>
        <begin position="95"/>
        <end position="122"/>
    </location>
</feature>
<dbReference type="Gene3D" id="3.30.730.10">
    <property type="entry name" value="AP2/ERF domain"/>
    <property type="match status" value="1"/>
</dbReference>
<dbReference type="Pfam" id="PF00847">
    <property type="entry name" value="AP2"/>
    <property type="match status" value="1"/>
</dbReference>
<keyword evidence="3" id="KW-0238">DNA-binding</keyword>
<evidence type="ECO:0000256" key="1">
    <source>
        <dbReference type="ARBA" id="ARBA00004123"/>
    </source>
</evidence>
<dbReference type="InterPro" id="IPR050913">
    <property type="entry name" value="AP2/ERF_ERF"/>
</dbReference>
<feature type="region of interest" description="Disordered" evidence="6">
    <location>
        <begin position="248"/>
        <end position="287"/>
    </location>
</feature>
<evidence type="ECO:0000313" key="8">
    <source>
        <dbReference type="EMBL" id="VFU20420.1"/>
    </source>
</evidence>
<evidence type="ECO:0000256" key="6">
    <source>
        <dbReference type="SAM" id="MobiDB-lite"/>
    </source>
</evidence>
<feature type="domain" description="AP2/ERF" evidence="7">
    <location>
        <begin position="139"/>
        <end position="196"/>
    </location>
</feature>
<dbReference type="PROSITE" id="PS51032">
    <property type="entry name" value="AP2_ERF"/>
    <property type="match status" value="1"/>
</dbReference>
<protein>
    <recommendedName>
        <fullName evidence="7">AP2/ERF domain-containing protein</fullName>
    </recommendedName>
</protein>
<evidence type="ECO:0000259" key="7">
    <source>
        <dbReference type="PROSITE" id="PS51032"/>
    </source>
</evidence>
<organism evidence="8">
    <name type="scientific">Salix viminalis</name>
    <name type="common">Common osier</name>
    <name type="synonym">Basket willow</name>
    <dbReference type="NCBI Taxonomy" id="40686"/>
    <lineage>
        <taxon>Eukaryota</taxon>
        <taxon>Viridiplantae</taxon>
        <taxon>Streptophyta</taxon>
        <taxon>Embryophyta</taxon>
        <taxon>Tracheophyta</taxon>
        <taxon>Spermatophyta</taxon>
        <taxon>Magnoliopsida</taxon>
        <taxon>eudicotyledons</taxon>
        <taxon>Gunneridae</taxon>
        <taxon>Pentapetalae</taxon>
        <taxon>rosids</taxon>
        <taxon>fabids</taxon>
        <taxon>Malpighiales</taxon>
        <taxon>Salicaceae</taxon>
        <taxon>Saliceae</taxon>
        <taxon>Salix</taxon>
    </lineage>
</organism>
<dbReference type="GO" id="GO:0003700">
    <property type="term" value="F:DNA-binding transcription factor activity"/>
    <property type="evidence" value="ECO:0007669"/>
    <property type="project" value="InterPro"/>
</dbReference>
<comment type="subcellular location">
    <subcellularLocation>
        <location evidence="1">Nucleus</location>
    </subcellularLocation>
</comment>
<accession>A0A6N2KAS4</accession>
<dbReference type="GO" id="GO:0005634">
    <property type="term" value="C:nucleus"/>
    <property type="evidence" value="ECO:0007669"/>
    <property type="project" value="UniProtKB-SubCell"/>
</dbReference>
<dbReference type="PANTHER" id="PTHR31194">
    <property type="entry name" value="SHN SHINE , DNA BINDING / TRANSCRIPTION FACTOR"/>
    <property type="match status" value="1"/>
</dbReference>
<dbReference type="InterPro" id="IPR001471">
    <property type="entry name" value="AP2/ERF_dom"/>
</dbReference>
<gene>
    <name evidence="8" type="ORF">SVIM_LOCUS5337</name>
</gene>
<dbReference type="SMART" id="SM00380">
    <property type="entry name" value="AP2"/>
    <property type="match status" value="1"/>
</dbReference>
<evidence type="ECO:0000256" key="3">
    <source>
        <dbReference type="ARBA" id="ARBA00023125"/>
    </source>
</evidence>
<dbReference type="FunFam" id="3.30.730.10:FF:000001">
    <property type="entry name" value="Ethylene-responsive transcription factor 2"/>
    <property type="match status" value="1"/>
</dbReference>
<keyword evidence="4" id="KW-0804">Transcription</keyword>
<sequence>MLCHSMKKKPVMNMDRPVKFTEHRNQTKLTTPFLSNPVQYSKPPKIVRISVTDTYATDSSSDEENEVSRISSRKQHVTRVKKFVNEILIEPTAPPSTTAGCVAGDTGSRTRPSRSARKSAGINVPQGRRLPATAVAGKKFRGVRQRPWGKWAAEIRDPLKRVRLWLGTYDTAEEAAMVYDNAAIQLRGADALTNFVTPPARCSPVAATSGYMSGDESNSNRNINIDNVDNVGVSSPISVLRFSEEAESQSVGSSREIQETGNEVREVKEDSCVSENVSDFSEHNSSIDSLYPPTTDIYEFPSSVRGIFEETSFADGGFLKDDDYRDMDLDFEFGFGLSSWNVQDHFQDIGDSCRVGFTYSHLKIATINMNRHFSYRHCLFPGTVSFVSARSKYRFFPK</sequence>
<keyword evidence="2" id="KW-0805">Transcription regulation</keyword>
<name>A0A6N2KAS4_SALVM</name>
<dbReference type="SUPFAM" id="SSF54171">
    <property type="entry name" value="DNA-binding domain"/>
    <property type="match status" value="1"/>
</dbReference>
<dbReference type="PRINTS" id="PR00367">
    <property type="entry name" value="ETHRSPELEMNT"/>
</dbReference>
<evidence type="ECO:0000256" key="4">
    <source>
        <dbReference type="ARBA" id="ARBA00023163"/>
    </source>
</evidence>
<proteinExistence type="predicted"/>
<feature type="compositionally biased region" description="Basic and acidic residues" evidence="6">
    <location>
        <begin position="256"/>
        <end position="271"/>
    </location>
</feature>
<dbReference type="InterPro" id="IPR036955">
    <property type="entry name" value="AP2/ERF_dom_sf"/>
</dbReference>
<dbReference type="InterPro" id="IPR016177">
    <property type="entry name" value="DNA-bd_dom_sf"/>
</dbReference>
<evidence type="ECO:0000256" key="2">
    <source>
        <dbReference type="ARBA" id="ARBA00023015"/>
    </source>
</evidence>
<dbReference type="EMBL" id="CAADRP010000001">
    <property type="protein sequence ID" value="VFU20420.1"/>
    <property type="molecule type" value="Genomic_DNA"/>
</dbReference>
<feature type="compositionally biased region" description="Polar residues" evidence="6">
    <location>
        <begin position="273"/>
        <end position="287"/>
    </location>
</feature>
<dbReference type="AlphaFoldDB" id="A0A6N2KAS4"/>